<name>A0A9D1CJG5_9FIRM</name>
<dbReference type="InterPro" id="IPR017871">
    <property type="entry name" value="ABC_transporter-like_CS"/>
</dbReference>
<proteinExistence type="predicted"/>
<evidence type="ECO:0000256" key="3">
    <source>
        <dbReference type="ARBA" id="ARBA00022840"/>
    </source>
</evidence>
<evidence type="ECO:0000313" key="6">
    <source>
        <dbReference type="Proteomes" id="UP000886725"/>
    </source>
</evidence>
<dbReference type="SMART" id="SM00382">
    <property type="entry name" value="AAA"/>
    <property type="match status" value="1"/>
</dbReference>
<dbReference type="Proteomes" id="UP000886725">
    <property type="component" value="Unassembled WGS sequence"/>
</dbReference>
<reference evidence="5" key="2">
    <citation type="journal article" date="2021" name="PeerJ">
        <title>Extensive microbial diversity within the chicken gut microbiome revealed by metagenomics and culture.</title>
        <authorList>
            <person name="Gilroy R."/>
            <person name="Ravi A."/>
            <person name="Getino M."/>
            <person name="Pursley I."/>
            <person name="Horton D.L."/>
            <person name="Alikhan N.F."/>
            <person name="Baker D."/>
            <person name="Gharbi K."/>
            <person name="Hall N."/>
            <person name="Watson M."/>
            <person name="Adriaenssens E.M."/>
            <person name="Foster-Nyarko E."/>
            <person name="Jarju S."/>
            <person name="Secka A."/>
            <person name="Antonio M."/>
            <person name="Oren A."/>
            <person name="Chaudhuri R.R."/>
            <person name="La Ragione R."/>
            <person name="Hildebrand F."/>
            <person name="Pallen M.J."/>
        </authorList>
    </citation>
    <scope>NUCLEOTIDE SEQUENCE</scope>
    <source>
        <strain evidence="5">CHK165-10780</strain>
    </source>
</reference>
<dbReference type="GO" id="GO:0005524">
    <property type="term" value="F:ATP binding"/>
    <property type="evidence" value="ECO:0007669"/>
    <property type="project" value="UniProtKB-KW"/>
</dbReference>
<dbReference type="AlphaFoldDB" id="A0A9D1CJG5"/>
<keyword evidence="3 5" id="KW-0067">ATP-binding</keyword>
<dbReference type="Gene3D" id="3.40.50.300">
    <property type="entry name" value="P-loop containing nucleotide triphosphate hydrolases"/>
    <property type="match status" value="1"/>
</dbReference>
<dbReference type="SUPFAM" id="SSF52540">
    <property type="entry name" value="P-loop containing nucleoside triphosphate hydrolases"/>
    <property type="match status" value="1"/>
</dbReference>
<keyword evidence="1" id="KW-0813">Transport</keyword>
<reference evidence="5" key="1">
    <citation type="submission" date="2020-10" db="EMBL/GenBank/DDBJ databases">
        <authorList>
            <person name="Gilroy R."/>
        </authorList>
    </citation>
    <scope>NUCLEOTIDE SEQUENCE</scope>
    <source>
        <strain evidence="5">CHK165-10780</strain>
    </source>
</reference>
<dbReference type="InterPro" id="IPR003593">
    <property type="entry name" value="AAA+_ATPase"/>
</dbReference>
<organism evidence="5 6">
    <name type="scientific">Candidatus Faecenecus gallistercoris</name>
    <dbReference type="NCBI Taxonomy" id="2840793"/>
    <lineage>
        <taxon>Bacteria</taxon>
        <taxon>Bacillati</taxon>
        <taxon>Bacillota</taxon>
        <taxon>Bacillota incertae sedis</taxon>
        <taxon>Candidatus Faecenecus</taxon>
    </lineage>
</organism>
<dbReference type="PANTHER" id="PTHR42939">
    <property type="entry name" value="ABC TRANSPORTER ATP-BINDING PROTEIN ALBC-RELATED"/>
    <property type="match status" value="1"/>
</dbReference>
<dbReference type="InterPro" id="IPR051782">
    <property type="entry name" value="ABC_Transporter_VariousFunc"/>
</dbReference>
<gene>
    <name evidence="5" type="ORF">IAC85_00300</name>
</gene>
<dbReference type="PROSITE" id="PS50893">
    <property type="entry name" value="ABC_TRANSPORTER_2"/>
    <property type="match status" value="1"/>
</dbReference>
<dbReference type="Pfam" id="PF00005">
    <property type="entry name" value="ABC_tran"/>
    <property type="match status" value="1"/>
</dbReference>
<dbReference type="EMBL" id="DVFU01000008">
    <property type="protein sequence ID" value="HIQ64161.1"/>
    <property type="molecule type" value="Genomic_DNA"/>
</dbReference>
<sequence length="211" mass="23737">MITIETKNLTKKIGNDIILNNVSTKFENMKIYGIVGRNGSGKTMFLKSLCGFLTPTSGTVIINKKDIYKDGSFANNIGLSFSNSNYIKELTGLENLELVASINKKISKKDIIEALKKVNLFSEKDKKYSKYSLGMRQKLDIAQAIMENPDILLLDEPFNGLDNESVLLIKKMLLEFKKNGKTIIIATHIKEDIENFCDEVIRFDTGSIINK</sequence>
<dbReference type="InterPro" id="IPR027417">
    <property type="entry name" value="P-loop_NTPase"/>
</dbReference>
<comment type="caution">
    <text evidence="5">The sequence shown here is derived from an EMBL/GenBank/DDBJ whole genome shotgun (WGS) entry which is preliminary data.</text>
</comment>
<dbReference type="CDD" id="cd03230">
    <property type="entry name" value="ABC_DR_subfamily_A"/>
    <property type="match status" value="1"/>
</dbReference>
<dbReference type="GO" id="GO:0016887">
    <property type="term" value="F:ATP hydrolysis activity"/>
    <property type="evidence" value="ECO:0007669"/>
    <property type="project" value="InterPro"/>
</dbReference>
<feature type="domain" description="ABC transporter" evidence="4">
    <location>
        <begin position="4"/>
        <end position="209"/>
    </location>
</feature>
<dbReference type="PANTHER" id="PTHR42939:SF1">
    <property type="entry name" value="ABC TRANSPORTER ATP-BINDING PROTEIN ALBC-RELATED"/>
    <property type="match status" value="1"/>
</dbReference>
<evidence type="ECO:0000259" key="4">
    <source>
        <dbReference type="PROSITE" id="PS50893"/>
    </source>
</evidence>
<dbReference type="PROSITE" id="PS00211">
    <property type="entry name" value="ABC_TRANSPORTER_1"/>
    <property type="match status" value="1"/>
</dbReference>
<protein>
    <submittedName>
        <fullName evidence="5">ABC transporter ATP-binding protein</fullName>
    </submittedName>
</protein>
<evidence type="ECO:0000256" key="2">
    <source>
        <dbReference type="ARBA" id="ARBA00022741"/>
    </source>
</evidence>
<evidence type="ECO:0000313" key="5">
    <source>
        <dbReference type="EMBL" id="HIQ64161.1"/>
    </source>
</evidence>
<keyword evidence="2" id="KW-0547">Nucleotide-binding</keyword>
<accession>A0A9D1CJG5</accession>
<evidence type="ECO:0000256" key="1">
    <source>
        <dbReference type="ARBA" id="ARBA00022448"/>
    </source>
</evidence>
<dbReference type="InterPro" id="IPR003439">
    <property type="entry name" value="ABC_transporter-like_ATP-bd"/>
</dbReference>